<feature type="signal peptide" evidence="2">
    <location>
        <begin position="1"/>
        <end position="20"/>
    </location>
</feature>
<keyword evidence="4" id="KW-1185">Reference proteome</keyword>
<reference evidence="4" key="1">
    <citation type="submission" date="2019-03" db="EMBL/GenBank/DDBJ databases">
        <title>Snf2 controls pulcherriminic acid biosynthesis and connects pigmentation and antifungal activity of the yeast Metschnikowia pulcherrima.</title>
        <authorList>
            <person name="Gore-Lloyd D."/>
            <person name="Sumann I."/>
            <person name="Brachmann A.O."/>
            <person name="Schneeberger K."/>
            <person name="Ortiz-Merino R.A."/>
            <person name="Moreno-Beltran M."/>
            <person name="Schlaefli M."/>
            <person name="Kirner P."/>
            <person name="Santos Kron A."/>
            <person name="Wolfe K.H."/>
            <person name="Piel J."/>
            <person name="Ahrens C.H."/>
            <person name="Henk D."/>
            <person name="Freimoser F.M."/>
        </authorList>
    </citation>
    <scope>NUCLEOTIDE SEQUENCE [LARGE SCALE GENOMIC DNA]</scope>
    <source>
        <strain evidence="4">APC 1.2</strain>
    </source>
</reference>
<dbReference type="InterPro" id="IPR000992">
    <property type="entry name" value="SRP1_TIP1"/>
</dbReference>
<dbReference type="STRING" id="2163413.A0A4P6XW25"/>
<dbReference type="Pfam" id="PF00660">
    <property type="entry name" value="SRP1_TIP1"/>
    <property type="match status" value="1"/>
</dbReference>
<feature type="chain" id="PRO_5020618628" evidence="2">
    <location>
        <begin position="21"/>
        <end position="148"/>
    </location>
</feature>
<organism evidence="3 4">
    <name type="scientific">Metschnikowia aff. pulcherrima</name>
    <dbReference type="NCBI Taxonomy" id="2163413"/>
    <lineage>
        <taxon>Eukaryota</taxon>
        <taxon>Fungi</taxon>
        <taxon>Dikarya</taxon>
        <taxon>Ascomycota</taxon>
        <taxon>Saccharomycotina</taxon>
        <taxon>Pichiomycetes</taxon>
        <taxon>Metschnikowiaceae</taxon>
        <taxon>Metschnikowia</taxon>
    </lineage>
</organism>
<feature type="compositionally biased region" description="Low complexity" evidence="1">
    <location>
        <begin position="112"/>
        <end position="123"/>
    </location>
</feature>
<evidence type="ECO:0000256" key="2">
    <source>
        <dbReference type="SAM" id="SignalP"/>
    </source>
</evidence>
<protein>
    <submittedName>
        <fullName evidence="3">Seripauperin and TIP1 family protein</fullName>
    </submittedName>
</protein>
<evidence type="ECO:0000256" key="1">
    <source>
        <dbReference type="SAM" id="MobiDB-lite"/>
    </source>
</evidence>
<proteinExistence type="predicted"/>
<evidence type="ECO:0000313" key="3">
    <source>
        <dbReference type="EMBL" id="QBM90776.1"/>
    </source>
</evidence>
<dbReference type="EMBL" id="CP034461">
    <property type="protein sequence ID" value="QBM90776.1"/>
    <property type="molecule type" value="Genomic_DNA"/>
</dbReference>
<feature type="region of interest" description="Disordered" evidence="1">
    <location>
        <begin position="103"/>
        <end position="123"/>
    </location>
</feature>
<sequence length="148" mass="15309">MKLHTVLSIVAFAAFGLADAADDAQFLTAFVSDFASNRRQYVNYFMTAKSIPSGLTLLALEVATYTDDSYTTLVEDPALDITSLKSFATGLPWYSRINVQDVDSGSSGGASGASTSLSSRSSSSSEAGAMSFVAPGGALMGAVALILL</sequence>
<name>A0A4P6XW25_9ASCO</name>
<keyword evidence="2" id="KW-0732">Signal</keyword>
<gene>
    <name evidence="3" type="primary">MPUL0F03630</name>
    <name evidence="3" type="ORF">METSCH_F03630</name>
</gene>
<accession>A0A4P6XW25</accession>
<dbReference type="Proteomes" id="UP000292447">
    <property type="component" value="Chromosome VI"/>
</dbReference>
<dbReference type="AlphaFoldDB" id="A0A4P6XW25"/>
<evidence type="ECO:0000313" key="4">
    <source>
        <dbReference type="Proteomes" id="UP000292447"/>
    </source>
</evidence>